<name>W6QEE4_PENRF</name>
<sequence>MSTNSASTLPRGPEIGRDLWIGPAKTGLFQILLACGR</sequence>
<protein>
    <submittedName>
        <fullName evidence="1">Genomic scaffold, ProqFM164S03</fullName>
    </submittedName>
</protein>
<evidence type="ECO:0000313" key="2">
    <source>
        <dbReference type="Proteomes" id="UP000030686"/>
    </source>
</evidence>
<keyword evidence="2" id="KW-1185">Reference proteome</keyword>
<accession>W6QEE4</accession>
<dbReference type="EMBL" id="HG792017">
    <property type="protein sequence ID" value="CDM34396.1"/>
    <property type="molecule type" value="Genomic_DNA"/>
</dbReference>
<dbReference type="Proteomes" id="UP000030686">
    <property type="component" value="Unassembled WGS sequence"/>
</dbReference>
<reference evidence="1" key="1">
    <citation type="journal article" date="2014" name="Nat. Commun.">
        <title>Multiple recent horizontal transfers of a large genomic region in cheese making fungi.</title>
        <authorList>
            <person name="Cheeseman K."/>
            <person name="Ropars J."/>
            <person name="Renault P."/>
            <person name="Dupont J."/>
            <person name="Gouzy J."/>
            <person name="Branca A."/>
            <person name="Abraham A.L."/>
            <person name="Ceppi M."/>
            <person name="Conseiller E."/>
            <person name="Debuchy R."/>
            <person name="Malagnac F."/>
            <person name="Goarin A."/>
            <person name="Silar P."/>
            <person name="Lacoste S."/>
            <person name="Sallet E."/>
            <person name="Bensimon A."/>
            <person name="Giraud T."/>
            <person name="Brygoo Y."/>
        </authorList>
    </citation>
    <scope>NUCLEOTIDE SEQUENCE [LARGE SCALE GENOMIC DNA]</scope>
    <source>
        <strain evidence="1">FM164</strain>
    </source>
</reference>
<proteinExistence type="predicted"/>
<evidence type="ECO:0000313" key="1">
    <source>
        <dbReference type="EMBL" id="CDM34396.1"/>
    </source>
</evidence>
<organism evidence="1 2">
    <name type="scientific">Penicillium roqueforti (strain FM164)</name>
    <dbReference type="NCBI Taxonomy" id="1365484"/>
    <lineage>
        <taxon>Eukaryota</taxon>
        <taxon>Fungi</taxon>
        <taxon>Dikarya</taxon>
        <taxon>Ascomycota</taxon>
        <taxon>Pezizomycotina</taxon>
        <taxon>Eurotiomycetes</taxon>
        <taxon>Eurotiomycetidae</taxon>
        <taxon>Eurotiales</taxon>
        <taxon>Aspergillaceae</taxon>
        <taxon>Penicillium</taxon>
    </lineage>
</organism>
<dbReference type="AlphaFoldDB" id="W6QEE4"/>
<gene>
    <name evidence="1" type="ORF">PROQFM164_S03g001120</name>
</gene>